<keyword evidence="3" id="KW-1185">Reference proteome</keyword>
<dbReference type="Proteomes" id="UP000807716">
    <property type="component" value="Unassembled WGS sequence"/>
</dbReference>
<feature type="region of interest" description="Disordered" evidence="1">
    <location>
        <begin position="64"/>
        <end position="85"/>
    </location>
</feature>
<dbReference type="EMBL" id="JAAAJB010001411">
    <property type="protein sequence ID" value="KAG0248020.1"/>
    <property type="molecule type" value="Genomic_DNA"/>
</dbReference>
<feature type="compositionally biased region" description="Pro residues" evidence="1">
    <location>
        <begin position="30"/>
        <end position="39"/>
    </location>
</feature>
<feature type="region of interest" description="Disordered" evidence="1">
    <location>
        <begin position="1"/>
        <end position="47"/>
    </location>
</feature>
<dbReference type="OrthoDB" id="2436679at2759"/>
<sequence length="536" mass="59586">MAQGTEAAPARQQAHGRRYNRFKSVNGAKPPAPPNPLPGPVSTNDTNVPAHQFRHWQVVQQRRAARDRQTSLRAERCKQEHQQQGFNDLRSRRYGIKVHVVQPAPAVAQVVTNATPDEVEFRGFKPYPFVEPVKLQPTSTRPLQVLPARALSKDVLVKSITGFHQMTTLSVGQLGRNISHSITSAEPPQGGETSEVQKAMVEEARMATVHTIRRMVNVANDLHRHGQKCLALYIRGRTTEELHHLREALFNKKKFNTVEDAIAAAGEKRKAKSKSVDGSNDENSDAAGEEKNQEGDDAADGPADPKDEEDESGTKGDHNGFCRSLLSYLRRPNATIRADNRFIHVIRPARVNYIALSNIKDSDFEILGHGLEHTIVATLGIRLAAEFRRYFIDMAAGITTSLSYSPVRQGFMFFSENDLWSHLFRSEAIREYLHHTTGEDPDVLDLTEKPPGWLLSRLVTPVGSSMQKPGLARSHIGFARNTTTASIQELTSLRDRLASRTAGDTSSSQILMDGRQEAEKTVQGALKDNQPYNLLP</sequence>
<feature type="region of interest" description="Disordered" evidence="1">
    <location>
        <begin position="499"/>
        <end position="536"/>
    </location>
</feature>
<evidence type="ECO:0000313" key="3">
    <source>
        <dbReference type="Proteomes" id="UP000807716"/>
    </source>
</evidence>
<protein>
    <submittedName>
        <fullName evidence="2">Uncharacterized protein</fullName>
    </submittedName>
</protein>
<dbReference type="AlphaFoldDB" id="A0A9P6TVI8"/>
<proteinExistence type="predicted"/>
<feature type="compositionally biased region" description="Basic and acidic residues" evidence="1">
    <location>
        <begin position="64"/>
        <end position="81"/>
    </location>
</feature>
<gene>
    <name evidence="2" type="ORF">DFQ27_001290</name>
</gene>
<feature type="region of interest" description="Disordered" evidence="1">
    <location>
        <begin position="265"/>
        <end position="318"/>
    </location>
</feature>
<organism evidence="2 3">
    <name type="scientific">Actinomortierella ambigua</name>
    <dbReference type="NCBI Taxonomy" id="1343610"/>
    <lineage>
        <taxon>Eukaryota</taxon>
        <taxon>Fungi</taxon>
        <taxon>Fungi incertae sedis</taxon>
        <taxon>Mucoromycota</taxon>
        <taxon>Mortierellomycotina</taxon>
        <taxon>Mortierellomycetes</taxon>
        <taxon>Mortierellales</taxon>
        <taxon>Mortierellaceae</taxon>
        <taxon>Actinomortierella</taxon>
    </lineage>
</organism>
<evidence type="ECO:0000313" key="2">
    <source>
        <dbReference type="EMBL" id="KAG0248020.1"/>
    </source>
</evidence>
<comment type="caution">
    <text evidence="2">The sequence shown here is derived from an EMBL/GenBank/DDBJ whole genome shotgun (WGS) entry which is preliminary data.</text>
</comment>
<reference evidence="2" key="1">
    <citation type="journal article" date="2020" name="Fungal Divers.">
        <title>Resolving the Mortierellaceae phylogeny through synthesis of multi-gene phylogenetics and phylogenomics.</title>
        <authorList>
            <person name="Vandepol N."/>
            <person name="Liber J."/>
            <person name="Desiro A."/>
            <person name="Na H."/>
            <person name="Kennedy M."/>
            <person name="Barry K."/>
            <person name="Grigoriev I.V."/>
            <person name="Miller A.N."/>
            <person name="O'Donnell K."/>
            <person name="Stajich J.E."/>
            <person name="Bonito G."/>
        </authorList>
    </citation>
    <scope>NUCLEOTIDE SEQUENCE</scope>
    <source>
        <strain evidence="2">BC1065</strain>
    </source>
</reference>
<evidence type="ECO:0000256" key="1">
    <source>
        <dbReference type="SAM" id="MobiDB-lite"/>
    </source>
</evidence>
<accession>A0A9P6TVI8</accession>
<feature type="non-terminal residue" evidence="2">
    <location>
        <position position="1"/>
    </location>
</feature>
<name>A0A9P6TVI8_9FUNG</name>